<feature type="compositionally biased region" description="Basic and acidic residues" evidence="1">
    <location>
        <begin position="23"/>
        <end position="35"/>
    </location>
</feature>
<dbReference type="PANTHER" id="PTHR46825:SF7">
    <property type="entry name" value="D-ALANYL-D-ALANINE CARBOXYPEPTIDASE"/>
    <property type="match status" value="1"/>
</dbReference>
<evidence type="ECO:0000313" key="4">
    <source>
        <dbReference type="Proteomes" id="UP000324106"/>
    </source>
</evidence>
<evidence type="ECO:0000256" key="1">
    <source>
        <dbReference type="SAM" id="MobiDB-lite"/>
    </source>
</evidence>
<dbReference type="InterPro" id="IPR012338">
    <property type="entry name" value="Beta-lactam/transpept-like"/>
</dbReference>
<dbReference type="PANTHER" id="PTHR46825">
    <property type="entry name" value="D-ALANYL-D-ALANINE-CARBOXYPEPTIDASE/ENDOPEPTIDASE AMPH"/>
    <property type="match status" value="1"/>
</dbReference>
<evidence type="ECO:0000259" key="2">
    <source>
        <dbReference type="Pfam" id="PF00144"/>
    </source>
</evidence>
<feature type="compositionally biased region" description="Basic and acidic residues" evidence="1">
    <location>
        <begin position="460"/>
        <end position="469"/>
    </location>
</feature>
<protein>
    <submittedName>
        <fullName evidence="3">Peptidase M15</fullName>
    </submittedName>
</protein>
<dbReference type="Pfam" id="PF00144">
    <property type="entry name" value="Beta-lactamase"/>
    <property type="match status" value="1"/>
</dbReference>
<dbReference type="SUPFAM" id="SSF56601">
    <property type="entry name" value="beta-lactamase/transpeptidase-like"/>
    <property type="match status" value="1"/>
</dbReference>
<feature type="region of interest" description="Disordered" evidence="1">
    <location>
        <begin position="445"/>
        <end position="469"/>
    </location>
</feature>
<feature type="compositionally biased region" description="Low complexity" evidence="1">
    <location>
        <begin position="445"/>
        <end position="457"/>
    </location>
</feature>
<name>A0A5P2AIS4_STRVZ</name>
<dbReference type="InterPro" id="IPR001466">
    <property type="entry name" value="Beta-lactam-related"/>
</dbReference>
<feature type="compositionally biased region" description="Acidic residues" evidence="1">
    <location>
        <begin position="36"/>
        <end position="46"/>
    </location>
</feature>
<proteinExistence type="predicted"/>
<feature type="region of interest" description="Disordered" evidence="1">
    <location>
        <begin position="1"/>
        <end position="46"/>
    </location>
</feature>
<accession>A0A5P2AIS4</accession>
<dbReference type="EMBL" id="CP029194">
    <property type="protein sequence ID" value="QES18042.1"/>
    <property type="molecule type" value="Genomic_DNA"/>
</dbReference>
<dbReference type="OrthoDB" id="5177574at2"/>
<sequence>MGAGGRTVSVACSRVPRPVGAVRRTERSGRSHDPADLNDPEEPEEVEEPIVALPHHRRRLAVSATLIASLAAGLAPATSAFAAPAVTPAASAAAAAPAPDMEGVTAALKSAMANGAPGAMARYVGPDGIQSRTAGVRDRVSGAAMDVKARFRIGSVSKTFSTVVLLQLVQEGKLSLDAPVNKYLPGALPDDRITVRHLLTHRSGLADYTDAMFNSTVPGFEAVRNKVFSYQELLDLSLALPRTTEPGVSYKYSNANFVVVGMLIEKATGRPVADAYKRRIITPLKLRQTSYVHPDTRIKGLHVRGYLHPDEAGAPLVDSTEQTVSWAQSAGAVISSPADLNYFTGSLMRGRLLSPAMLEAMTTVTPTDATNTRFYGLGLRRYDLSCGTQVFGHTGTVQGFYTYAFSTRDGMRSLSAVANTSNHGAANTALGGTLEAAFCGKKPAAPSARAATSPSATDLTAERDLPERH</sequence>
<gene>
    <name evidence="3" type="ORF">DEJ46_02100</name>
</gene>
<dbReference type="AlphaFoldDB" id="A0A5P2AIS4"/>
<dbReference type="Proteomes" id="UP000324106">
    <property type="component" value="Chromosome"/>
</dbReference>
<feature type="domain" description="Beta-lactamase-related" evidence="2">
    <location>
        <begin position="106"/>
        <end position="422"/>
    </location>
</feature>
<organism evidence="3 4">
    <name type="scientific">Streptomyces venezuelae</name>
    <dbReference type="NCBI Taxonomy" id="54571"/>
    <lineage>
        <taxon>Bacteria</taxon>
        <taxon>Bacillati</taxon>
        <taxon>Actinomycetota</taxon>
        <taxon>Actinomycetes</taxon>
        <taxon>Kitasatosporales</taxon>
        <taxon>Streptomycetaceae</taxon>
        <taxon>Streptomyces</taxon>
    </lineage>
</organism>
<dbReference type="Gene3D" id="3.40.710.10">
    <property type="entry name" value="DD-peptidase/beta-lactamase superfamily"/>
    <property type="match status" value="1"/>
</dbReference>
<evidence type="ECO:0000313" key="3">
    <source>
        <dbReference type="EMBL" id="QES18042.1"/>
    </source>
</evidence>
<dbReference type="InterPro" id="IPR050491">
    <property type="entry name" value="AmpC-like"/>
</dbReference>
<reference evidence="3 4" key="1">
    <citation type="submission" date="2018-05" db="EMBL/GenBank/DDBJ databases">
        <title>Streptomyces venezuelae.</title>
        <authorList>
            <person name="Kim W."/>
            <person name="Lee N."/>
            <person name="Cho B.-K."/>
        </authorList>
    </citation>
    <scope>NUCLEOTIDE SEQUENCE [LARGE SCALE GENOMIC DNA]</scope>
    <source>
        <strain evidence="3 4">ATCC 15068</strain>
    </source>
</reference>